<feature type="domain" description="WW" evidence="5">
    <location>
        <begin position="354"/>
        <end position="382"/>
    </location>
</feature>
<dbReference type="Pfam" id="PF13499">
    <property type="entry name" value="EF-hand_7"/>
    <property type="match status" value="2"/>
</dbReference>
<evidence type="ECO:0000256" key="3">
    <source>
        <dbReference type="SAM" id="Coils"/>
    </source>
</evidence>
<organism evidence="7 8">
    <name type="scientific">Phytophthora ramorum</name>
    <name type="common">Sudden oak death agent</name>
    <dbReference type="NCBI Taxonomy" id="164328"/>
    <lineage>
        <taxon>Eukaryota</taxon>
        <taxon>Sar</taxon>
        <taxon>Stramenopiles</taxon>
        <taxon>Oomycota</taxon>
        <taxon>Peronosporomycetes</taxon>
        <taxon>Peronosporales</taxon>
        <taxon>Peronosporaceae</taxon>
        <taxon>Phytophthora</taxon>
    </lineage>
</organism>
<dbReference type="OMA" id="WWKTKLQ"/>
<dbReference type="InterPro" id="IPR018247">
    <property type="entry name" value="EF_Hand_1_Ca_BS"/>
</dbReference>
<dbReference type="PANTHER" id="PTHR23050">
    <property type="entry name" value="CALCIUM BINDING PROTEIN"/>
    <property type="match status" value="1"/>
</dbReference>
<dbReference type="Pfam" id="PF13202">
    <property type="entry name" value="EF-hand_5"/>
    <property type="match status" value="1"/>
</dbReference>
<evidence type="ECO:0000259" key="6">
    <source>
        <dbReference type="PROSITE" id="PS50222"/>
    </source>
</evidence>
<feature type="domain" description="EF-hand" evidence="6">
    <location>
        <begin position="652"/>
        <end position="687"/>
    </location>
</feature>
<keyword evidence="2" id="KW-0106">Calcium</keyword>
<reference evidence="7" key="2">
    <citation type="submission" date="2015-06" db="UniProtKB">
        <authorList>
            <consortium name="EnsemblProtists"/>
        </authorList>
    </citation>
    <scope>IDENTIFICATION</scope>
    <source>
        <strain evidence="7">Pr102</strain>
    </source>
</reference>
<name>H3H345_PHYRM</name>
<dbReference type="PROSITE" id="PS00018">
    <property type="entry name" value="EF_HAND_1"/>
    <property type="match status" value="5"/>
</dbReference>
<dbReference type="HOGENOM" id="CLU_243073_0_0_1"/>
<evidence type="ECO:0000259" key="5">
    <source>
        <dbReference type="PROSITE" id="PS50020"/>
    </source>
</evidence>
<dbReference type="InParanoid" id="H3H345"/>
<accession>H3H345</accession>
<feature type="domain" description="WW" evidence="5">
    <location>
        <begin position="138"/>
        <end position="181"/>
    </location>
</feature>
<dbReference type="eggNOG" id="ENOG502SBXD">
    <property type="taxonomic scope" value="Eukaryota"/>
</dbReference>
<dbReference type="InterPro" id="IPR001202">
    <property type="entry name" value="WW_dom"/>
</dbReference>
<dbReference type="InterPro" id="IPR002048">
    <property type="entry name" value="EF_hand_dom"/>
</dbReference>
<dbReference type="InterPro" id="IPR036020">
    <property type="entry name" value="WW_dom_sf"/>
</dbReference>
<protein>
    <submittedName>
        <fullName evidence="7">Uncharacterized protein</fullName>
    </submittedName>
</protein>
<keyword evidence="3" id="KW-0175">Coiled coil</keyword>
<dbReference type="PROSITE" id="PS01159">
    <property type="entry name" value="WW_DOMAIN_1"/>
    <property type="match status" value="1"/>
</dbReference>
<evidence type="ECO:0000256" key="2">
    <source>
        <dbReference type="ARBA" id="ARBA00022837"/>
    </source>
</evidence>
<evidence type="ECO:0000256" key="4">
    <source>
        <dbReference type="SAM" id="MobiDB-lite"/>
    </source>
</evidence>
<feature type="domain" description="EF-hand" evidence="6">
    <location>
        <begin position="401"/>
        <end position="436"/>
    </location>
</feature>
<dbReference type="CDD" id="cd00201">
    <property type="entry name" value="WW"/>
    <property type="match status" value="1"/>
</dbReference>
<dbReference type="Proteomes" id="UP000005238">
    <property type="component" value="Unassembled WGS sequence"/>
</dbReference>
<dbReference type="SMART" id="SM00054">
    <property type="entry name" value="EFh"/>
    <property type="match status" value="5"/>
</dbReference>
<dbReference type="InterPro" id="IPR050145">
    <property type="entry name" value="Centrin_CML-like"/>
</dbReference>
<dbReference type="SMART" id="SM00456">
    <property type="entry name" value="WW"/>
    <property type="match status" value="2"/>
</dbReference>
<dbReference type="SUPFAM" id="SSF51045">
    <property type="entry name" value="WW domain"/>
    <property type="match status" value="1"/>
</dbReference>
<dbReference type="VEuPathDB" id="FungiDB:KRP22_11602"/>
<feature type="coiled-coil region" evidence="3">
    <location>
        <begin position="589"/>
        <end position="616"/>
    </location>
</feature>
<dbReference type="PROSITE" id="PS50096">
    <property type="entry name" value="IQ"/>
    <property type="match status" value="1"/>
</dbReference>
<dbReference type="EnsemblProtists" id="Phyra84880">
    <property type="protein sequence ID" value="Phyra84880"/>
    <property type="gene ID" value="Phyra84880"/>
</dbReference>
<keyword evidence="1" id="KW-0677">Repeat</keyword>
<proteinExistence type="predicted"/>
<dbReference type="STRING" id="164328.H3H345"/>
<evidence type="ECO:0000313" key="7">
    <source>
        <dbReference type="EnsemblProtists" id="Phyra84880"/>
    </source>
</evidence>
<dbReference type="Gene3D" id="1.10.238.10">
    <property type="entry name" value="EF-hand"/>
    <property type="match status" value="3"/>
</dbReference>
<feature type="region of interest" description="Disordered" evidence="4">
    <location>
        <begin position="734"/>
        <end position="755"/>
    </location>
</feature>
<dbReference type="GO" id="GO:0005509">
    <property type="term" value="F:calcium ion binding"/>
    <property type="evidence" value="ECO:0007669"/>
    <property type="project" value="InterPro"/>
</dbReference>
<dbReference type="EMBL" id="DS566125">
    <property type="status" value="NOT_ANNOTATED_CDS"/>
    <property type="molecule type" value="Genomic_DNA"/>
</dbReference>
<feature type="domain" description="EF-hand" evidence="6">
    <location>
        <begin position="688"/>
        <end position="723"/>
    </location>
</feature>
<sequence length="1497" mass="170312">MAEQGWGGDDPNAYWSSYPYDTGVNGDAAADGSYYAQEQGVAGYDPNEYWRIDADAYRIFMELAPHAQGESVELGQLPELCHQVGRPLRDDHEQFRLMQELDTTNAMVILRHDFVTWLLNEIHAEERARIEAAPRPIPDAVPSWEEVVQEVSEADAILGNKSTVYYYNTLSGESIWELPSLVRCLWNHLETQEAAQQEAQISSDGIPAFIRPLRGEKEDDNDVCELVQQLRELFIKYDDDKSGYLDAAEFEDLCERWGHPAMEQRVTERLNHLFPSSKLDWAQKIDLFLDVQWQQQQPGTDTGEGKEKRRWNLLQKRFDVSFTPDEESERPSFLDEATVRRWLVYCTRKIDMGGWEEVVDSEGQTYYYHEVDGTTQWDPPQLQTQMATMLTKLGGGQQNISADEQIARVFRQYDADESGEMTVDEFQHFYRALLGRGSASGGTVSDAQIRQVFSVLDASGDGAVTLEEFQFWWKTKLQLEVKETMEVETSTREQRRREICRDFLGNTDAIVLIPVAKISEGEEVDRAGNELEDATEECFESNLLPRLATLLGEFPLRGLAYRRALNELVADPMEQLVSLERFLVWYDRFERAEREKMELQRAKQRAQAELRAQHAAQAAAREKQRRRRKQVRTLNVMGEQASAITEHEAQQQREKKIAVLFKTFDTDGSGLLDEHELLQLTKALGHEMDAAQIRRMMKVMDSSGDGRINLEEFLAFWKAFEHRRPVAANAATLHQTRRDAVSDPATKASASPQQHLTTSEAVASLAVSLEMVKDRALKVTLGDLRGFLSDWRDDFLEKRIEQQAEHDEVETIKKMREMRTFIPTKKRVYGAKCLDVTWIEPEVVACVAAIIADVGSHIDPPLKPDAAQRIQALARGHFGRKRMLALVRNRFQKHIDPQTRMFYFSDTLTGHVLLARPVYPTSTSAVAPLERDDCASKAERYQFDKRLEELRAKKNFYDSVCNPSLSNSDENNIAEMEQHATAKAASQHRPMLAPSAFYMHDVTSFVQQRLLGNIWTPLRSSQPELVLIELIARRRRRQLTQRSRDAAANLPLHYAIRHPQFTVSVVRTIVDGYSEGLAACDAFGVLRWALSASAEQCKTMLPKLFNKRGESAFHSCITQQQQRQTPELLQGSDFSSPRSRTAVLLFLKHFDQVTLCSTATTYGDLPLHLAMDAFEQLKQRATETFTLALHTERSATIEESGKRDGNHDAVGSAAAAHGLNMEVLRKLCELHKEGCQTYNAKRHLPLHLAIIRDPENVDKANILLENCQEMILADTEEHCGLRALVMASNTKTPAYRVLLALLEIAPSRKVFAVTGKKKGQQQLVTPLYALSLRDCAPEITKNGVANLCHDKFEDLEDEEAYFLAMAKAKLRKQHYNPTPKWTFNKILELVERNPLDEALIQRALHATNEKLRAMIDAEQNQEHPSNQDESRNAYATVVDAVTLNSDLMLVRAVHQIMYEFPNNPRLQLLGQAVLGKLLPSAYVRAAYKAKIDPYFNL</sequence>
<evidence type="ECO:0000313" key="8">
    <source>
        <dbReference type="Proteomes" id="UP000005238"/>
    </source>
</evidence>
<dbReference type="InterPro" id="IPR011992">
    <property type="entry name" value="EF-hand-dom_pair"/>
</dbReference>
<dbReference type="VEuPathDB" id="FungiDB:KRP23_11170"/>
<evidence type="ECO:0000256" key="1">
    <source>
        <dbReference type="ARBA" id="ARBA00022737"/>
    </source>
</evidence>
<feature type="domain" description="EF-hand" evidence="6">
    <location>
        <begin position="444"/>
        <end position="479"/>
    </location>
</feature>
<dbReference type="VEuPathDB" id="FungiDB:KRP22_10819"/>
<dbReference type="PROSITE" id="PS50222">
    <property type="entry name" value="EF_HAND_2"/>
    <property type="match status" value="5"/>
</dbReference>
<dbReference type="SUPFAM" id="SSF47473">
    <property type="entry name" value="EF-hand"/>
    <property type="match status" value="2"/>
</dbReference>
<dbReference type="Pfam" id="PF00397">
    <property type="entry name" value="WW"/>
    <property type="match status" value="1"/>
</dbReference>
<reference evidence="8" key="1">
    <citation type="journal article" date="2006" name="Science">
        <title>Phytophthora genome sequences uncover evolutionary origins and mechanisms of pathogenesis.</title>
        <authorList>
            <person name="Tyler B.M."/>
            <person name="Tripathy S."/>
            <person name="Zhang X."/>
            <person name="Dehal P."/>
            <person name="Jiang R.H."/>
            <person name="Aerts A."/>
            <person name="Arredondo F.D."/>
            <person name="Baxter L."/>
            <person name="Bensasson D."/>
            <person name="Beynon J.L."/>
            <person name="Chapman J."/>
            <person name="Damasceno C.M."/>
            <person name="Dorrance A.E."/>
            <person name="Dou D."/>
            <person name="Dickerman A.W."/>
            <person name="Dubchak I.L."/>
            <person name="Garbelotto M."/>
            <person name="Gijzen M."/>
            <person name="Gordon S.G."/>
            <person name="Govers F."/>
            <person name="Grunwald N.J."/>
            <person name="Huang W."/>
            <person name="Ivors K.L."/>
            <person name="Jones R.W."/>
            <person name="Kamoun S."/>
            <person name="Krampis K."/>
            <person name="Lamour K.H."/>
            <person name="Lee M.K."/>
            <person name="McDonald W.H."/>
            <person name="Medina M."/>
            <person name="Meijer H.J."/>
            <person name="Nordberg E.K."/>
            <person name="Maclean D.J."/>
            <person name="Ospina-Giraldo M.D."/>
            <person name="Morris P.F."/>
            <person name="Phuntumart V."/>
            <person name="Putnam N.H."/>
            <person name="Rash S."/>
            <person name="Rose J.K."/>
            <person name="Sakihama Y."/>
            <person name="Salamov A.A."/>
            <person name="Savidor A."/>
            <person name="Scheuring C.F."/>
            <person name="Smith B.M."/>
            <person name="Sobral B.W."/>
            <person name="Terry A."/>
            <person name="Torto-Alalibo T.A."/>
            <person name="Win J."/>
            <person name="Xu Z."/>
            <person name="Zhang H."/>
            <person name="Grigoriev I.V."/>
            <person name="Rokhsar D.S."/>
            <person name="Boore J.L."/>
        </authorList>
    </citation>
    <scope>NUCLEOTIDE SEQUENCE [LARGE SCALE GENOMIC DNA]</scope>
    <source>
        <strain evidence="8">Pr102</strain>
    </source>
</reference>
<feature type="domain" description="EF-hand" evidence="6">
    <location>
        <begin position="225"/>
        <end position="260"/>
    </location>
</feature>
<dbReference type="CDD" id="cd00051">
    <property type="entry name" value="EFh"/>
    <property type="match status" value="2"/>
</dbReference>
<dbReference type="Gene3D" id="2.20.70.10">
    <property type="match status" value="1"/>
</dbReference>
<dbReference type="PROSITE" id="PS50020">
    <property type="entry name" value="WW_DOMAIN_2"/>
    <property type="match status" value="2"/>
</dbReference>
<keyword evidence="8" id="KW-1185">Reference proteome</keyword>